<comment type="subcellular location">
    <subcellularLocation>
        <location evidence="1">Cell membrane</location>
        <topology evidence="1">Multi-pass membrane protein</topology>
    </subcellularLocation>
</comment>
<accession>A0A222P5L8</accession>
<dbReference type="PROSITE" id="PS00211">
    <property type="entry name" value="ABC_TRANSPORTER_1"/>
    <property type="match status" value="1"/>
</dbReference>
<dbReference type="PANTHER" id="PTHR24221">
    <property type="entry name" value="ATP-BINDING CASSETTE SUB-FAMILY B"/>
    <property type="match status" value="1"/>
</dbReference>
<dbReference type="SMART" id="SM00382">
    <property type="entry name" value="AAA"/>
    <property type="match status" value="1"/>
</dbReference>
<dbReference type="GO" id="GO:0005524">
    <property type="term" value="F:ATP binding"/>
    <property type="evidence" value="ECO:0007669"/>
    <property type="project" value="UniProtKB-KW"/>
</dbReference>
<evidence type="ECO:0000256" key="2">
    <source>
        <dbReference type="ARBA" id="ARBA00022448"/>
    </source>
</evidence>
<keyword evidence="8 11" id="KW-1133">Transmembrane helix</keyword>
<dbReference type="InterPro" id="IPR027417">
    <property type="entry name" value="P-loop_NTPase"/>
</dbReference>
<evidence type="ECO:0000256" key="11">
    <source>
        <dbReference type="SAM" id="Phobius"/>
    </source>
</evidence>
<dbReference type="InterPro" id="IPR039421">
    <property type="entry name" value="Type_1_exporter"/>
</dbReference>
<name>A0A222P5L8_9GAMM</name>
<evidence type="ECO:0000256" key="7">
    <source>
        <dbReference type="ARBA" id="ARBA00022840"/>
    </source>
</evidence>
<dbReference type="FunFam" id="3.40.50.300:FF:000287">
    <property type="entry name" value="Multidrug ABC transporter ATP-binding protein"/>
    <property type="match status" value="1"/>
</dbReference>
<feature type="domain" description="ABC transmembrane type-1" evidence="13">
    <location>
        <begin position="22"/>
        <end position="308"/>
    </location>
</feature>
<keyword evidence="5 11" id="KW-0812">Transmembrane</keyword>
<keyword evidence="15" id="KW-1185">Reference proteome</keyword>
<dbReference type="PROSITE" id="PS50929">
    <property type="entry name" value="ABC_TM1F"/>
    <property type="match status" value="1"/>
</dbReference>
<evidence type="ECO:0000256" key="8">
    <source>
        <dbReference type="ARBA" id="ARBA00022989"/>
    </source>
</evidence>
<evidence type="ECO:0000313" key="14">
    <source>
        <dbReference type="EMBL" id="ASQ47146.1"/>
    </source>
</evidence>
<keyword evidence="9" id="KW-0445">Lipid transport</keyword>
<evidence type="ECO:0000256" key="6">
    <source>
        <dbReference type="ARBA" id="ARBA00022741"/>
    </source>
</evidence>
<dbReference type="InterPro" id="IPR003593">
    <property type="entry name" value="AAA+_ATPase"/>
</dbReference>
<dbReference type="InterPro" id="IPR003439">
    <property type="entry name" value="ABC_transporter-like_ATP-bd"/>
</dbReference>
<dbReference type="RefSeq" id="WP_094091918.1">
    <property type="nucleotide sequence ID" value="NZ_CP016397.1"/>
</dbReference>
<keyword evidence="3" id="KW-1003">Cell membrane</keyword>
<evidence type="ECO:0000313" key="15">
    <source>
        <dbReference type="Proteomes" id="UP000201728"/>
    </source>
</evidence>
<evidence type="ECO:0000259" key="13">
    <source>
        <dbReference type="PROSITE" id="PS50929"/>
    </source>
</evidence>
<dbReference type="Proteomes" id="UP000201728">
    <property type="component" value="Chromosome"/>
</dbReference>
<keyword evidence="2" id="KW-0813">Transport</keyword>
<dbReference type="EMBL" id="CP016397">
    <property type="protein sequence ID" value="ASQ47146.1"/>
    <property type="molecule type" value="Genomic_DNA"/>
</dbReference>
<sequence>MKQSFLLFVRNFYKNNKKAVTLLTAGSLFWAFTFPIAPLLLGLIIDQLKEIVSSTTQNYTSVIVSGLAFFLVQFLRNCNYYLITKNYTEGLANSQSLAVTQLFSYLCHKPLDYFDQQASGALSGKVNNVLTGLDPIITSFFIIIMPQIIAVTLAGIIMSFITPWLSLLFWIWAGSVIYLTYKSSKLSHYYATSYAHSQSELSANLTDTLMNIQTVLTHSTQAQEQERLKQSTESMSQQYIKLRMFLERARFKQGLCTDLFVLATMITLLYGFWLGTVSLGDFAFVFSLTFNISGVFFNLGSTIAEFHKNLGKVQDGYSLIDRVEPKTVKKSLNKLEGSGINFKDVSFHYHAHSPVIRHLSLEIAPTEKVGIVGLSGAGKSTLLKLLLRLYQPSTGQILIGNTDIQTVDIETLHAHLAFVPQDLRLFNRTLKENITYGCGEKSQEAIEKACYQANCLSFIKALPNQFDTIVGEQGTRLSGGQRQRIAIAKAILKDAPILLLDEATSALDSETEASIQQALDSLIRDKTAVVIAHRLSTLKQMDRIIVLQDGQVVEVGTHQALLKRKGIFYSLWQQQSEGFF</sequence>
<dbReference type="Gene3D" id="1.20.1560.10">
    <property type="entry name" value="ABC transporter type 1, transmembrane domain"/>
    <property type="match status" value="1"/>
</dbReference>
<dbReference type="GO" id="GO:0016887">
    <property type="term" value="F:ATP hydrolysis activity"/>
    <property type="evidence" value="ECO:0007669"/>
    <property type="project" value="InterPro"/>
</dbReference>
<feature type="domain" description="ABC transporter" evidence="12">
    <location>
        <begin position="340"/>
        <end position="574"/>
    </location>
</feature>
<feature type="transmembrane region" description="Helical" evidence="11">
    <location>
        <begin position="164"/>
        <end position="181"/>
    </location>
</feature>
<dbReference type="KEGG" id="lcd:clem_13065"/>
<dbReference type="AlphaFoldDB" id="A0A222P5L8"/>
<organism evidence="14 15">
    <name type="scientific">Legionella clemsonensis</name>
    <dbReference type="NCBI Taxonomy" id="1867846"/>
    <lineage>
        <taxon>Bacteria</taxon>
        <taxon>Pseudomonadati</taxon>
        <taxon>Pseudomonadota</taxon>
        <taxon>Gammaproteobacteria</taxon>
        <taxon>Legionellales</taxon>
        <taxon>Legionellaceae</taxon>
        <taxon>Legionella</taxon>
    </lineage>
</organism>
<dbReference type="InterPro" id="IPR011527">
    <property type="entry name" value="ABC1_TM_dom"/>
</dbReference>
<evidence type="ECO:0000256" key="1">
    <source>
        <dbReference type="ARBA" id="ARBA00004651"/>
    </source>
</evidence>
<keyword evidence="6" id="KW-0547">Nucleotide-binding</keyword>
<evidence type="ECO:0000256" key="10">
    <source>
        <dbReference type="ARBA" id="ARBA00023136"/>
    </source>
</evidence>
<evidence type="ECO:0000256" key="4">
    <source>
        <dbReference type="ARBA" id="ARBA00022519"/>
    </source>
</evidence>
<feature type="transmembrane region" description="Helical" evidence="11">
    <location>
        <begin position="254"/>
        <end position="273"/>
    </location>
</feature>
<evidence type="ECO:0000256" key="9">
    <source>
        <dbReference type="ARBA" id="ARBA00023055"/>
    </source>
</evidence>
<keyword evidence="4" id="KW-0997">Cell inner membrane</keyword>
<dbReference type="InterPro" id="IPR036640">
    <property type="entry name" value="ABC1_TM_sf"/>
</dbReference>
<dbReference type="Pfam" id="PF00664">
    <property type="entry name" value="ABC_membrane"/>
    <property type="match status" value="1"/>
</dbReference>
<dbReference type="SUPFAM" id="SSF90123">
    <property type="entry name" value="ABC transporter transmembrane region"/>
    <property type="match status" value="1"/>
</dbReference>
<dbReference type="PROSITE" id="PS50893">
    <property type="entry name" value="ABC_TRANSPORTER_2"/>
    <property type="match status" value="1"/>
</dbReference>
<keyword evidence="7 14" id="KW-0067">ATP-binding</keyword>
<dbReference type="Pfam" id="PF00005">
    <property type="entry name" value="ABC_tran"/>
    <property type="match status" value="1"/>
</dbReference>
<feature type="transmembrane region" description="Helical" evidence="11">
    <location>
        <begin position="57"/>
        <end position="75"/>
    </location>
</feature>
<evidence type="ECO:0000259" key="12">
    <source>
        <dbReference type="PROSITE" id="PS50893"/>
    </source>
</evidence>
<gene>
    <name evidence="14" type="primary">msbA_3</name>
    <name evidence="14" type="ORF">clem_13065</name>
</gene>
<dbReference type="GO" id="GO:0140359">
    <property type="term" value="F:ABC-type transporter activity"/>
    <property type="evidence" value="ECO:0007669"/>
    <property type="project" value="InterPro"/>
</dbReference>
<dbReference type="PANTHER" id="PTHR24221:SF654">
    <property type="entry name" value="ATP-BINDING CASSETTE SUB-FAMILY B MEMBER 6"/>
    <property type="match status" value="1"/>
</dbReference>
<reference evidence="15" key="1">
    <citation type="submission" date="2016-07" db="EMBL/GenBank/DDBJ databases">
        <authorList>
            <person name="Florea S."/>
            <person name="Webb J.S."/>
            <person name="Jaromczyk J."/>
            <person name="Schardl C.L."/>
        </authorList>
    </citation>
    <scope>NUCLEOTIDE SEQUENCE [LARGE SCALE GENOMIC DNA]</scope>
    <source>
        <strain evidence="15">CDC-D5610</strain>
    </source>
</reference>
<dbReference type="SUPFAM" id="SSF52540">
    <property type="entry name" value="P-loop containing nucleoside triphosphate hydrolases"/>
    <property type="match status" value="1"/>
</dbReference>
<feature type="transmembrane region" description="Helical" evidence="11">
    <location>
        <begin position="136"/>
        <end position="158"/>
    </location>
</feature>
<dbReference type="InterPro" id="IPR017871">
    <property type="entry name" value="ABC_transporter-like_CS"/>
</dbReference>
<evidence type="ECO:0000256" key="3">
    <source>
        <dbReference type="ARBA" id="ARBA00022475"/>
    </source>
</evidence>
<dbReference type="OrthoDB" id="9802264at2"/>
<keyword evidence="10 11" id="KW-0472">Membrane</keyword>
<evidence type="ECO:0000256" key="5">
    <source>
        <dbReference type="ARBA" id="ARBA00022692"/>
    </source>
</evidence>
<protein>
    <submittedName>
        <fullName evidence="14">Lipid A export ATP-binding/permease protein MsbA</fullName>
        <ecNumber evidence="14">3.6.3.-</ecNumber>
    </submittedName>
</protein>
<dbReference type="GO" id="GO:0005886">
    <property type="term" value="C:plasma membrane"/>
    <property type="evidence" value="ECO:0007669"/>
    <property type="project" value="UniProtKB-SubCell"/>
</dbReference>
<dbReference type="EC" id="3.6.3.-" evidence="14"/>
<dbReference type="GO" id="GO:0034040">
    <property type="term" value="F:ATPase-coupled lipid transmembrane transporter activity"/>
    <property type="evidence" value="ECO:0007669"/>
    <property type="project" value="TreeGrafter"/>
</dbReference>
<feature type="transmembrane region" description="Helical" evidence="11">
    <location>
        <begin position="279"/>
        <end position="299"/>
    </location>
</feature>
<feature type="transmembrane region" description="Helical" evidence="11">
    <location>
        <begin position="20"/>
        <end position="45"/>
    </location>
</feature>
<dbReference type="Gene3D" id="3.40.50.300">
    <property type="entry name" value="P-loop containing nucleotide triphosphate hydrolases"/>
    <property type="match status" value="1"/>
</dbReference>
<keyword evidence="14" id="KW-0378">Hydrolase</keyword>
<proteinExistence type="predicted"/>